<sequence>MQHSSEASSIESACIAPLPKPRLATTLTNVLDVQSTWLVAAVSLLWLSATTGLYPLLLPDEGRYVGIAWHMLSTGQYAVPMLDGLPFFHKPPLFYWLTALSLSVFGVNEWAARLVSVGGAVLTITVLFWFLKNYVNTRIALLAALILMSSPLLFGASHYANMDMTVGGLVTATIVALAVAALGYEQHGQYRTALLTAYAVAAAAFLTKGLIGIVIPGGVIFFWLLWRRRYDTMRRLLWLPGIAIFLLLALPWMYAMQQRYGGFFDYFIVNQHLQRFTGKSFNNAQAVWFYAPVLLGLMLPWSLKLWRLADRAYWRNLQHQRIRSLMLIWLLFVLVFFSLPNSKLVGYILPAIAPFAYFVAEAWAPRLAGTSGARSLRMLGSFLAISLSICIAAAMVMVAWPQPGTKALALNLKSYYGPSDKIVMLERYRYDLPFYLGAGKSIFVVSDWDDPELQSTDNWRRELYDAGRFDPVAAANLLINKQGLLRKLCNDRVVDLWLMGQHDSPTRYPYLQGWVPDLQDGKLRVWHVPAGAPLTFCAEMPKDVQE</sequence>
<comment type="subcellular location">
    <subcellularLocation>
        <location evidence="1">Cell membrane</location>
        <topology evidence="1">Multi-pass membrane protein</topology>
    </subcellularLocation>
</comment>
<dbReference type="PANTHER" id="PTHR33908:SF3">
    <property type="entry name" value="UNDECAPRENYL PHOSPHATE-ALPHA-4-AMINO-4-DEOXY-L-ARABINOSE ARABINOSYL TRANSFERASE"/>
    <property type="match status" value="1"/>
</dbReference>
<feature type="transmembrane region" description="Helical" evidence="8">
    <location>
        <begin position="37"/>
        <end position="57"/>
    </location>
</feature>
<feature type="transmembrane region" description="Helical" evidence="8">
    <location>
        <begin position="137"/>
        <end position="154"/>
    </location>
</feature>
<evidence type="ECO:0000256" key="3">
    <source>
        <dbReference type="ARBA" id="ARBA00022676"/>
    </source>
</evidence>
<feature type="transmembrane region" description="Helical" evidence="8">
    <location>
        <begin position="345"/>
        <end position="364"/>
    </location>
</feature>
<feature type="transmembrane region" description="Helical" evidence="8">
    <location>
        <begin position="166"/>
        <end position="184"/>
    </location>
</feature>
<dbReference type="PANTHER" id="PTHR33908">
    <property type="entry name" value="MANNOSYLTRANSFERASE YKCB-RELATED"/>
    <property type="match status" value="1"/>
</dbReference>
<dbReference type="AlphaFoldDB" id="A0A410G871"/>
<dbReference type="GO" id="GO:0016763">
    <property type="term" value="F:pentosyltransferase activity"/>
    <property type="evidence" value="ECO:0007669"/>
    <property type="project" value="TreeGrafter"/>
</dbReference>
<keyword evidence="7 8" id="KW-0472">Membrane</keyword>
<keyword evidence="11" id="KW-1185">Reference proteome</keyword>
<evidence type="ECO:0000256" key="8">
    <source>
        <dbReference type="SAM" id="Phobius"/>
    </source>
</evidence>
<dbReference type="GO" id="GO:0010041">
    <property type="term" value="P:response to iron(III) ion"/>
    <property type="evidence" value="ECO:0007669"/>
    <property type="project" value="TreeGrafter"/>
</dbReference>
<dbReference type="KEGG" id="pus:CKA81_00640"/>
<dbReference type="InterPro" id="IPR038731">
    <property type="entry name" value="RgtA/B/C-like"/>
</dbReference>
<feature type="transmembrane region" description="Helical" evidence="8">
    <location>
        <begin position="88"/>
        <end position="107"/>
    </location>
</feature>
<keyword evidence="3" id="KW-0328">Glycosyltransferase</keyword>
<evidence type="ECO:0000256" key="2">
    <source>
        <dbReference type="ARBA" id="ARBA00022475"/>
    </source>
</evidence>
<dbReference type="GO" id="GO:0009103">
    <property type="term" value="P:lipopolysaccharide biosynthetic process"/>
    <property type="evidence" value="ECO:0007669"/>
    <property type="project" value="UniProtKB-ARBA"/>
</dbReference>
<evidence type="ECO:0000256" key="1">
    <source>
        <dbReference type="ARBA" id="ARBA00004651"/>
    </source>
</evidence>
<dbReference type="OrthoDB" id="9775035at2"/>
<feature type="transmembrane region" description="Helical" evidence="8">
    <location>
        <begin position="236"/>
        <end position="255"/>
    </location>
</feature>
<protein>
    <recommendedName>
        <fullName evidence="9">Glycosyltransferase RgtA/B/C/D-like domain-containing protein</fullName>
    </recommendedName>
</protein>
<evidence type="ECO:0000256" key="6">
    <source>
        <dbReference type="ARBA" id="ARBA00022989"/>
    </source>
</evidence>
<feature type="transmembrane region" description="Helical" evidence="8">
    <location>
        <begin position="376"/>
        <end position="400"/>
    </location>
</feature>
<keyword evidence="4" id="KW-0808">Transferase</keyword>
<dbReference type="Proteomes" id="UP000283474">
    <property type="component" value="Chromosome"/>
</dbReference>
<dbReference type="GO" id="GO:0005886">
    <property type="term" value="C:plasma membrane"/>
    <property type="evidence" value="ECO:0007669"/>
    <property type="project" value="UniProtKB-SubCell"/>
</dbReference>
<evidence type="ECO:0000256" key="7">
    <source>
        <dbReference type="ARBA" id="ARBA00023136"/>
    </source>
</evidence>
<keyword evidence="2" id="KW-1003">Cell membrane</keyword>
<dbReference type="Pfam" id="PF13231">
    <property type="entry name" value="PMT_2"/>
    <property type="match status" value="1"/>
</dbReference>
<evidence type="ECO:0000313" key="10">
    <source>
        <dbReference type="EMBL" id="QAA92518.1"/>
    </source>
</evidence>
<dbReference type="EMBL" id="CP022987">
    <property type="protein sequence ID" value="QAA92518.1"/>
    <property type="molecule type" value="Genomic_DNA"/>
</dbReference>
<evidence type="ECO:0000259" key="9">
    <source>
        <dbReference type="Pfam" id="PF13231"/>
    </source>
</evidence>
<keyword evidence="6 8" id="KW-1133">Transmembrane helix</keyword>
<feature type="domain" description="Glycosyltransferase RgtA/B/C/D-like" evidence="9">
    <location>
        <begin position="89"/>
        <end position="254"/>
    </location>
</feature>
<feature type="transmembrane region" description="Helical" evidence="8">
    <location>
        <begin position="287"/>
        <end position="309"/>
    </location>
</feature>
<evidence type="ECO:0000256" key="5">
    <source>
        <dbReference type="ARBA" id="ARBA00022692"/>
    </source>
</evidence>
<dbReference type="InterPro" id="IPR050297">
    <property type="entry name" value="LipidA_mod_glycosyltrf_83"/>
</dbReference>
<feature type="transmembrane region" description="Helical" evidence="8">
    <location>
        <begin position="114"/>
        <end position="131"/>
    </location>
</feature>
<feature type="transmembrane region" description="Helical" evidence="8">
    <location>
        <begin position="196"/>
        <end position="224"/>
    </location>
</feature>
<name>A0A410G871_9BURK</name>
<evidence type="ECO:0000256" key="4">
    <source>
        <dbReference type="ARBA" id="ARBA00022679"/>
    </source>
</evidence>
<gene>
    <name evidence="10" type="ORF">CKA81_00640</name>
</gene>
<evidence type="ECO:0000313" key="11">
    <source>
        <dbReference type="Proteomes" id="UP000283474"/>
    </source>
</evidence>
<keyword evidence="5 8" id="KW-0812">Transmembrane</keyword>
<proteinExistence type="predicted"/>
<feature type="transmembrane region" description="Helical" evidence="8">
    <location>
        <begin position="321"/>
        <end position="339"/>
    </location>
</feature>
<dbReference type="RefSeq" id="WP_128353566.1">
    <property type="nucleotide sequence ID" value="NZ_CP022987.1"/>
</dbReference>
<accession>A0A410G871</accession>
<organism evidence="10 11">
    <name type="scientific">Pollutimonas thiosulfatoxidans</name>
    <dbReference type="NCBI Taxonomy" id="2028345"/>
    <lineage>
        <taxon>Bacteria</taxon>
        <taxon>Pseudomonadati</taxon>
        <taxon>Pseudomonadota</taxon>
        <taxon>Betaproteobacteria</taxon>
        <taxon>Burkholderiales</taxon>
        <taxon>Alcaligenaceae</taxon>
        <taxon>Pollutimonas</taxon>
    </lineage>
</organism>
<reference evidence="10 11" key="1">
    <citation type="submission" date="2017-08" db="EMBL/GenBank/DDBJ databases">
        <authorList>
            <person name="Park S.-J."/>
            <person name="Kim H."/>
        </authorList>
    </citation>
    <scope>NUCLEOTIDE SEQUENCE [LARGE SCALE GENOMIC DNA]</scope>
    <source>
        <strain evidence="11">ye3</strain>
    </source>
</reference>